<dbReference type="PANTHER" id="PTHR46383">
    <property type="entry name" value="ASPARTATE AMINOTRANSFERASE"/>
    <property type="match status" value="1"/>
</dbReference>
<evidence type="ECO:0000313" key="8">
    <source>
        <dbReference type="Proteomes" id="UP001466331"/>
    </source>
</evidence>
<dbReference type="EMBL" id="JBCHKQ010000001">
    <property type="protein sequence ID" value="MEM5947397.1"/>
    <property type="molecule type" value="Genomic_DNA"/>
</dbReference>
<organism evidence="7 8">
    <name type="scientific">Rarispira pelagica</name>
    <dbReference type="NCBI Taxonomy" id="3141764"/>
    <lineage>
        <taxon>Bacteria</taxon>
        <taxon>Pseudomonadati</taxon>
        <taxon>Spirochaetota</taxon>
        <taxon>Spirochaetia</taxon>
        <taxon>Winmispirales</taxon>
        <taxon>Winmispiraceae</taxon>
        <taxon>Rarispira</taxon>
    </lineage>
</organism>
<proteinExistence type="inferred from homology"/>
<dbReference type="PANTHER" id="PTHR46383:SF1">
    <property type="entry name" value="ASPARTATE AMINOTRANSFERASE"/>
    <property type="match status" value="1"/>
</dbReference>
<comment type="caution">
    <text evidence="7">The sequence shown here is derived from an EMBL/GenBank/DDBJ whole genome shotgun (WGS) entry which is preliminary data.</text>
</comment>
<dbReference type="Gene3D" id="3.90.1150.10">
    <property type="entry name" value="Aspartate Aminotransferase, domain 1"/>
    <property type="match status" value="1"/>
</dbReference>
<dbReference type="SUPFAM" id="SSF53383">
    <property type="entry name" value="PLP-dependent transferases"/>
    <property type="match status" value="1"/>
</dbReference>
<evidence type="ECO:0000256" key="3">
    <source>
        <dbReference type="ARBA" id="ARBA00022576"/>
    </source>
</evidence>
<evidence type="ECO:0000256" key="1">
    <source>
        <dbReference type="ARBA" id="ARBA00001933"/>
    </source>
</evidence>
<dbReference type="Pfam" id="PF00155">
    <property type="entry name" value="Aminotran_1_2"/>
    <property type="match status" value="1"/>
</dbReference>
<feature type="domain" description="Aminotransferase class I/classII large" evidence="6">
    <location>
        <begin position="69"/>
        <end position="418"/>
    </location>
</feature>
<evidence type="ECO:0000256" key="4">
    <source>
        <dbReference type="ARBA" id="ARBA00022679"/>
    </source>
</evidence>
<comment type="similarity">
    <text evidence="2">Belongs to the class-I pyridoxal-phosphate-dependent aminotransferase family.</text>
</comment>
<dbReference type="InterPro" id="IPR004839">
    <property type="entry name" value="Aminotransferase_I/II_large"/>
</dbReference>
<keyword evidence="5" id="KW-0663">Pyridoxal phosphate</keyword>
<keyword evidence="8" id="KW-1185">Reference proteome</keyword>
<evidence type="ECO:0000259" key="6">
    <source>
        <dbReference type="Pfam" id="PF00155"/>
    </source>
</evidence>
<dbReference type="CDD" id="cd00609">
    <property type="entry name" value="AAT_like"/>
    <property type="match status" value="1"/>
</dbReference>
<dbReference type="NCBIfam" id="NF006388">
    <property type="entry name" value="PRK08637.1"/>
    <property type="match status" value="1"/>
</dbReference>
<dbReference type="InterPro" id="IPR015421">
    <property type="entry name" value="PyrdxlP-dep_Trfase_major"/>
</dbReference>
<protein>
    <submittedName>
        <fullName evidence="7">Aminotransferase class I/II-fold pyridoxal phosphate-dependent enzyme</fullName>
    </submittedName>
</protein>
<dbReference type="Proteomes" id="UP001466331">
    <property type="component" value="Unassembled WGS sequence"/>
</dbReference>
<keyword evidence="3 7" id="KW-0032">Aminotransferase</keyword>
<reference evidence="7 8" key="1">
    <citation type="submission" date="2024-03" db="EMBL/GenBank/DDBJ databases">
        <title>Ignisphaera cupida sp. nov., a hyperthermophilic hydrolytic archaeon from a hot spring of Kamchatka, and proposal of Ignisphaeraceae fam. nov.</title>
        <authorList>
            <person name="Podosokorskaya O.A."/>
            <person name="Elcheninov A.G."/>
            <person name="Maltseva A.I."/>
            <person name="Zayulina K.S."/>
            <person name="Novikov A."/>
            <person name="Merkel A.Y."/>
        </authorList>
    </citation>
    <scope>NUCLEOTIDE SEQUENCE [LARGE SCALE GENOMIC DNA]</scope>
    <source>
        <strain evidence="7 8">38H-sp</strain>
    </source>
</reference>
<dbReference type="InterPro" id="IPR050596">
    <property type="entry name" value="AspAT/PAT-like"/>
</dbReference>
<accession>A0ABU9U9P7</accession>
<dbReference type="GO" id="GO:0008483">
    <property type="term" value="F:transaminase activity"/>
    <property type="evidence" value="ECO:0007669"/>
    <property type="project" value="UniProtKB-KW"/>
</dbReference>
<dbReference type="Gene3D" id="3.40.640.10">
    <property type="entry name" value="Type I PLP-dependent aspartate aminotransferase-like (Major domain)"/>
    <property type="match status" value="1"/>
</dbReference>
<sequence length="431" mass="47639">MKINPLAQELNQTLEGTAALRLLSAMGLRMFFPKGIVAQAAEAGEKAHRFNATVGIANEKPGIPIMLKAVQKEIPNLVPKDIVSYAPTSGDPELRKLWKEHIIHKNPKVKEDYISLPIVTSGLTSGLSQVADLFANPGDKIFLPEYFWGNYRLLFEGRAQAELVTYPLFSDEGIFNTKALKDSIKASGVKKAIVILNFPNNPTGYSPTEKEAESITSALTELAEDGIDILAVTDDAYFGLFYEEGIYTHSIFEKLCNAHPNILAVKADGPTKELYAWGFRTGFLTFGSPVLSKEQFTALEKKLGGSLRASISNSNRLAQTLVKKILTDPQMEKELEEWAQLLKSRYKKTKQILANMPLDCGLSPLPFNSGYFMSFKTKVDAEELRKALLAKGIGTISLGPSTLRVTFASIPEENLEELFLEIFKTAKELNI</sequence>
<dbReference type="InterPro" id="IPR015424">
    <property type="entry name" value="PyrdxlP-dep_Trfase"/>
</dbReference>
<dbReference type="RefSeq" id="WP_420068846.1">
    <property type="nucleotide sequence ID" value="NZ_JBCHKQ010000001.1"/>
</dbReference>
<gene>
    <name evidence="7" type="ORF">WKV44_02460</name>
</gene>
<keyword evidence="4" id="KW-0808">Transferase</keyword>
<dbReference type="InterPro" id="IPR015422">
    <property type="entry name" value="PyrdxlP-dep_Trfase_small"/>
</dbReference>
<evidence type="ECO:0000256" key="2">
    <source>
        <dbReference type="ARBA" id="ARBA00007441"/>
    </source>
</evidence>
<evidence type="ECO:0000256" key="5">
    <source>
        <dbReference type="ARBA" id="ARBA00022898"/>
    </source>
</evidence>
<comment type="cofactor">
    <cofactor evidence="1">
        <name>pyridoxal 5'-phosphate</name>
        <dbReference type="ChEBI" id="CHEBI:597326"/>
    </cofactor>
</comment>
<name>A0ABU9U9P7_9SPIR</name>
<evidence type="ECO:0000313" key="7">
    <source>
        <dbReference type="EMBL" id="MEM5947397.1"/>
    </source>
</evidence>